<protein>
    <submittedName>
        <fullName evidence="1">Uncharacterized protein</fullName>
    </submittedName>
</protein>
<dbReference type="Proteomes" id="UP000827973">
    <property type="component" value="Segment"/>
</dbReference>
<proteinExistence type="predicted"/>
<evidence type="ECO:0000313" key="1">
    <source>
        <dbReference type="EMBL" id="QZE57474.1"/>
    </source>
</evidence>
<gene>
    <name evidence="1" type="ORF">pEaSNUABM1_00265</name>
</gene>
<evidence type="ECO:0000313" key="2">
    <source>
        <dbReference type="Proteomes" id="UP000827973"/>
    </source>
</evidence>
<keyword evidence="2" id="KW-1185">Reference proteome</keyword>
<organism evidence="1 2">
    <name type="scientific">Erwinia phage pEa_SNUABM_1</name>
    <dbReference type="NCBI Taxonomy" id="2869543"/>
    <lineage>
        <taxon>Viruses</taxon>
        <taxon>Duplodnaviria</taxon>
        <taxon>Heunggongvirae</taxon>
        <taxon>Uroviricota</taxon>
        <taxon>Caudoviricetes</taxon>
        <taxon>Alexandravirus</taxon>
        <taxon>Alexandravirus SNUABM1</taxon>
    </lineage>
</organism>
<name>A0AAE8BZM2_9CAUD</name>
<sequence length="105" mass="11907">MSSSTTLTFIFPELTTLEVSIGNGVVPSYLGIAENRDKTFSDIKALRLMQDSNVVGVMSRFDQSLLNMLISRHETHEHIRCQDCVQNGSEYFPSTCLYLRVAHHR</sequence>
<dbReference type="EMBL" id="MZ443776">
    <property type="protein sequence ID" value="QZE57474.1"/>
    <property type="molecule type" value="Genomic_DNA"/>
</dbReference>
<reference evidence="1 2" key="1">
    <citation type="submission" date="2021-06" db="EMBL/GenBank/DDBJ databases">
        <title>Complete genome sequence of Erwinia phage pEa_SNUABM_1.</title>
        <authorList>
            <person name="Kim S.G."/>
            <person name="Park S.C."/>
        </authorList>
    </citation>
    <scope>NUCLEOTIDE SEQUENCE [LARGE SCALE GENOMIC DNA]</scope>
</reference>
<accession>A0AAE8BZM2</accession>